<dbReference type="PANTHER" id="PTHR44329">
    <property type="entry name" value="SERINE/THREONINE-PROTEIN KINASE TNNI3K-RELATED"/>
    <property type="match status" value="1"/>
</dbReference>
<dbReference type="CDD" id="cd14014">
    <property type="entry name" value="STKc_PknB_like"/>
    <property type="match status" value="1"/>
</dbReference>
<gene>
    <name evidence="5" type="ORF">g.4911</name>
</gene>
<keyword evidence="2" id="KW-0067">ATP-binding</keyword>
<dbReference type="PROSITE" id="PS00109">
    <property type="entry name" value="PROTEIN_KINASE_TYR"/>
    <property type="match status" value="1"/>
</dbReference>
<dbReference type="InterPro" id="IPR008266">
    <property type="entry name" value="Tyr_kinase_AS"/>
</dbReference>
<dbReference type="EMBL" id="GDKF01003281">
    <property type="protein sequence ID" value="JAT75341.1"/>
    <property type="molecule type" value="Transcribed_RNA"/>
</dbReference>
<evidence type="ECO:0000256" key="2">
    <source>
        <dbReference type="PROSITE-ProRule" id="PRU10141"/>
    </source>
</evidence>
<feature type="domain" description="Protein kinase" evidence="4">
    <location>
        <begin position="461"/>
        <end position="742"/>
    </location>
</feature>
<feature type="compositionally biased region" description="Pro residues" evidence="3">
    <location>
        <begin position="279"/>
        <end position="290"/>
    </location>
</feature>
<dbReference type="InterPro" id="IPR017441">
    <property type="entry name" value="Protein_kinase_ATP_BS"/>
</dbReference>
<feature type="compositionally biased region" description="Low complexity" evidence="3">
    <location>
        <begin position="236"/>
        <end position="250"/>
    </location>
</feature>
<evidence type="ECO:0000259" key="4">
    <source>
        <dbReference type="PROSITE" id="PS50011"/>
    </source>
</evidence>
<dbReference type="InterPro" id="IPR000719">
    <property type="entry name" value="Prot_kinase_dom"/>
</dbReference>
<dbReference type="InterPro" id="IPR001245">
    <property type="entry name" value="Ser-Thr/Tyr_kinase_cat_dom"/>
</dbReference>
<dbReference type="GO" id="GO:0004674">
    <property type="term" value="F:protein serine/threonine kinase activity"/>
    <property type="evidence" value="ECO:0007669"/>
    <property type="project" value="TreeGrafter"/>
</dbReference>
<evidence type="ECO:0000313" key="5">
    <source>
        <dbReference type="EMBL" id="JAT75341.1"/>
    </source>
</evidence>
<dbReference type="InterPro" id="IPR003018">
    <property type="entry name" value="GAF"/>
</dbReference>
<dbReference type="PANTHER" id="PTHR44329:SF214">
    <property type="entry name" value="PROTEIN KINASE DOMAIN-CONTAINING PROTEIN"/>
    <property type="match status" value="1"/>
</dbReference>
<dbReference type="SUPFAM" id="SSF56112">
    <property type="entry name" value="Protein kinase-like (PK-like)"/>
    <property type="match status" value="1"/>
</dbReference>
<keyword evidence="2" id="KW-0547">Nucleotide-binding</keyword>
<keyword evidence="1" id="KW-0675">Receptor</keyword>
<feature type="compositionally biased region" description="Polar residues" evidence="3">
    <location>
        <begin position="1"/>
        <end position="11"/>
    </location>
</feature>
<sequence length="797" mass="83636">MGLCLSTANPTHEQKGELHGGARQKASLEKPSSISVIHHDDSRGDASENSSTQEAGPPVPGALVPRDSLFKTRAYDDEPARVSELRSLQIPYTKQDERFDQITRLMSTIFQVPLSMITLIDSERMSFLSAAGNGSAPRCEGFCEFVLVPAHPVAHIVEDTLRDARFMGHENVASSPHIRFYAGAPLVGSRGFRYGTLCVSDYRPRRFPAELYNTLVNFADLVVREIERDGRPQAWAGSRGSAGRGELAPWGGSGGPGGSGGSWLAGSTPVPPAASAGPLPLPSPGVAPLPRPDLARRDAVALLDTSQAGRWVVKYVNEAWVGTLGGRPEAWLDAALQDACVVECGGGGPEAALERGEALGVALRCARGPAGAAPFAASLRPASRDRLLRSNTTCIPSFVRSLGGEAGPAARPRLPLWFLVFDPEDAAASGPAHRAAAGAGAAPAGPGALAEPRPADLADRLTLGAPLGAGSFGRVYRGALQGRPVAVKVLPVSDEASRALGLAEAAVGRRLDHPALVRTLECSVAEGAGEADPSVWIVQEFCDGGTLYDAIDRGWLRQGYDGFAPADVRAVLRTLCEVASALAHLHALGVVHGDLTGSNVLLCSAARAPDDGRGWHAKVSDFGLARELPAGGVLSNVRIYGTVSHMPPEVLMSGHLTLSADVYALGVLLYEMYEGARAWKGMRASQVLYQVATQGRGLEPSPWAQGDALGADVQALMRECLAPSPRARPSARQVLARSEALLRGMSAGGVEPLPEAVPPLAAHQTDPDFQLDWTPCLASMPDQVEAAEDPNVLAVAA</sequence>
<feature type="region of interest" description="Disordered" evidence="3">
    <location>
        <begin position="232"/>
        <end position="290"/>
    </location>
</feature>
<protein>
    <recommendedName>
        <fullName evidence="4">Protein kinase domain-containing protein</fullName>
    </recommendedName>
</protein>
<dbReference type="GO" id="GO:0005524">
    <property type="term" value="F:ATP binding"/>
    <property type="evidence" value="ECO:0007669"/>
    <property type="project" value="UniProtKB-UniRule"/>
</dbReference>
<evidence type="ECO:0000256" key="1">
    <source>
        <dbReference type="ARBA" id="ARBA00023170"/>
    </source>
</evidence>
<proteinExistence type="predicted"/>
<dbReference type="InterPro" id="IPR051681">
    <property type="entry name" value="Ser/Thr_Kinases-Pseudokinases"/>
</dbReference>
<feature type="region of interest" description="Disordered" evidence="3">
    <location>
        <begin position="431"/>
        <end position="450"/>
    </location>
</feature>
<dbReference type="Gene3D" id="1.10.510.10">
    <property type="entry name" value="Transferase(Phosphotransferase) domain 1"/>
    <property type="match status" value="1"/>
</dbReference>
<dbReference type="PROSITE" id="PS00107">
    <property type="entry name" value="PROTEIN_KINASE_ATP"/>
    <property type="match status" value="1"/>
</dbReference>
<dbReference type="Gene3D" id="3.30.200.20">
    <property type="entry name" value="Phosphorylase Kinase, domain 1"/>
    <property type="match status" value="1"/>
</dbReference>
<dbReference type="InterPro" id="IPR029016">
    <property type="entry name" value="GAF-like_dom_sf"/>
</dbReference>
<feature type="compositionally biased region" description="Low complexity" evidence="3">
    <location>
        <begin position="264"/>
        <end position="278"/>
    </location>
</feature>
<dbReference type="InterPro" id="IPR011009">
    <property type="entry name" value="Kinase-like_dom_sf"/>
</dbReference>
<dbReference type="Pfam" id="PF01590">
    <property type="entry name" value="GAF"/>
    <property type="match status" value="1"/>
</dbReference>
<name>A0A1D2A8E9_AUXPR</name>
<feature type="region of interest" description="Disordered" evidence="3">
    <location>
        <begin position="1"/>
        <end position="63"/>
    </location>
</feature>
<dbReference type="Pfam" id="PF07714">
    <property type="entry name" value="PK_Tyr_Ser-Thr"/>
    <property type="match status" value="1"/>
</dbReference>
<dbReference type="SUPFAM" id="SSF55781">
    <property type="entry name" value="GAF domain-like"/>
    <property type="match status" value="1"/>
</dbReference>
<feature type="compositionally biased region" description="Basic and acidic residues" evidence="3">
    <location>
        <begin position="37"/>
        <end position="46"/>
    </location>
</feature>
<feature type="binding site" evidence="2">
    <location>
        <position position="488"/>
    </location>
    <ligand>
        <name>ATP</name>
        <dbReference type="ChEBI" id="CHEBI:30616"/>
    </ligand>
</feature>
<dbReference type="PROSITE" id="PS50011">
    <property type="entry name" value="PROTEIN_KINASE_DOM"/>
    <property type="match status" value="1"/>
</dbReference>
<reference evidence="5" key="1">
    <citation type="submission" date="2015-08" db="EMBL/GenBank/DDBJ databases">
        <authorList>
            <person name="Babu N.S."/>
            <person name="Beckwith C.J."/>
            <person name="Beseler K.G."/>
            <person name="Brison A."/>
            <person name="Carone J.V."/>
            <person name="Caskin T.P."/>
            <person name="Diamond M."/>
            <person name="Durham M.E."/>
            <person name="Foxe J.M."/>
            <person name="Go M."/>
            <person name="Henderson B.A."/>
            <person name="Jones I.B."/>
            <person name="McGettigan J.A."/>
            <person name="Micheletti S.J."/>
            <person name="Nasrallah M.E."/>
            <person name="Ortiz D."/>
            <person name="Piller C.R."/>
            <person name="Privatt S.R."/>
            <person name="Schneider S.L."/>
            <person name="Sharp S."/>
            <person name="Smith T.C."/>
            <person name="Stanton J.D."/>
            <person name="Ullery H.E."/>
            <person name="Wilson R.J."/>
            <person name="Serrano M.G."/>
            <person name="Buck G."/>
            <person name="Lee V."/>
            <person name="Wang Y."/>
            <person name="Carvalho R."/>
            <person name="Voegtly L."/>
            <person name="Shi R."/>
            <person name="Duckworth R."/>
            <person name="Johnson A."/>
            <person name="Loviza R."/>
            <person name="Walstead R."/>
            <person name="Shah Z."/>
            <person name="Kiflezghi M."/>
            <person name="Wade K."/>
            <person name="Ball S.L."/>
            <person name="Bradley K.W."/>
            <person name="Asai D.J."/>
            <person name="Bowman C.A."/>
            <person name="Russell D.A."/>
            <person name="Pope W.H."/>
            <person name="Jacobs-Sera D."/>
            <person name="Hendrix R.W."/>
            <person name="Hatfull G.F."/>
        </authorList>
    </citation>
    <scope>NUCLEOTIDE SEQUENCE</scope>
</reference>
<feature type="compositionally biased region" description="Gly residues" evidence="3">
    <location>
        <begin position="251"/>
        <end position="263"/>
    </location>
</feature>
<dbReference type="AlphaFoldDB" id="A0A1D2A8E9"/>
<evidence type="ECO:0000256" key="3">
    <source>
        <dbReference type="SAM" id="MobiDB-lite"/>
    </source>
</evidence>
<dbReference type="Gene3D" id="3.30.450.40">
    <property type="match status" value="1"/>
</dbReference>
<organism evidence="5">
    <name type="scientific">Auxenochlorella protothecoides</name>
    <name type="common">Green microalga</name>
    <name type="synonym">Chlorella protothecoides</name>
    <dbReference type="NCBI Taxonomy" id="3075"/>
    <lineage>
        <taxon>Eukaryota</taxon>
        <taxon>Viridiplantae</taxon>
        <taxon>Chlorophyta</taxon>
        <taxon>core chlorophytes</taxon>
        <taxon>Trebouxiophyceae</taxon>
        <taxon>Chlorellales</taxon>
        <taxon>Chlorellaceae</taxon>
        <taxon>Auxenochlorella</taxon>
    </lineage>
</organism>
<accession>A0A1D2A8E9</accession>